<evidence type="ECO:0000313" key="1">
    <source>
        <dbReference type="EMBL" id="SVA61508.1"/>
    </source>
</evidence>
<proteinExistence type="predicted"/>
<organism evidence="1">
    <name type="scientific">marine metagenome</name>
    <dbReference type="NCBI Taxonomy" id="408172"/>
    <lineage>
        <taxon>unclassified sequences</taxon>
        <taxon>metagenomes</taxon>
        <taxon>ecological metagenomes</taxon>
    </lineage>
</organism>
<name>A0A381XA09_9ZZZZ</name>
<feature type="non-terminal residue" evidence="1">
    <location>
        <position position="1"/>
    </location>
</feature>
<accession>A0A381XA09</accession>
<dbReference type="EMBL" id="UINC01014422">
    <property type="protein sequence ID" value="SVA61508.1"/>
    <property type="molecule type" value="Genomic_DNA"/>
</dbReference>
<dbReference type="AlphaFoldDB" id="A0A381XA09"/>
<gene>
    <name evidence="1" type="ORF">METZ01_LOCUS114362</name>
</gene>
<protein>
    <submittedName>
        <fullName evidence="1">Uncharacterized protein</fullName>
    </submittedName>
</protein>
<sequence>VQHIKIVLSVCHNEKAAQDIILTGIITSYWASSKIFALHQ</sequence>
<reference evidence="1" key="1">
    <citation type="submission" date="2018-05" db="EMBL/GenBank/DDBJ databases">
        <authorList>
            <person name="Lanie J.A."/>
            <person name="Ng W.-L."/>
            <person name="Kazmierczak K.M."/>
            <person name="Andrzejewski T.M."/>
            <person name="Davidsen T.M."/>
            <person name="Wayne K.J."/>
            <person name="Tettelin H."/>
            <person name="Glass J.I."/>
            <person name="Rusch D."/>
            <person name="Podicherti R."/>
            <person name="Tsui H.-C.T."/>
            <person name="Winkler M.E."/>
        </authorList>
    </citation>
    <scope>NUCLEOTIDE SEQUENCE</scope>
</reference>